<reference evidence="2 3" key="1">
    <citation type="journal article" date="2014" name="Int. J. Syst. Evol. Microbiol.">
        <title>Streptomyces hoynatensis sp. nov., isolated from deep marine sediment.</title>
        <authorList>
            <person name="Veyisoglu A."/>
            <person name="Sahin N."/>
        </authorList>
    </citation>
    <scope>NUCLEOTIDE SEQUENCE [LARGE SCALE GENOMIC DNA]</scope>
    <source>
        <strain evidence="2 3">KCTC 29097</strain>
    </source>
</reference>
<feature type="region of interest" description="Disordered" evidence="1">
    <location>
        <begin position="19"/>
        <end position="65"/>
    </location>
</feature>
<feature type="compositionally biased region" description="Gly residues" evidence="1">
    <location>
        <begin position="21"/>
        <end position="30"/>
    </location>
</feature>
<keyword evidence="3" id="KW-1185">Reference proteome</keyword>
<protein>
    <submittedName>
        <fullName evidence="2">Uncharacterized protein</fullName>
    </submittedName>
</protein>
<organism evidence="2 3">
    <name type="scientific">Streptomyces hoynatensis</name>
    <dbReference type="NCBI Taxonomy" id="1141874"/>
    <lineage>
        <taxon>Bacteria</taxon>
        <taxon>Bacillati</taxon>
        <taxon>Actinomycetota</taxon>
        <taxon>Actinomycetes</taxon>
        <taxon>Kitasatosporales</taxon>
        <taxon>Streptomycetaceae</taxon>
        <taxon>Streptomyces</taxon>
    </lineage>
</organism>
<evidence type="ECO:0000313" key="2">
    <source>
        <dbReference type="EMBL" id="RKN40407.1"/>
    </source>
</evidence>
<proteinExistence type="predicted"/>
<accession>A0A3A9YYT7</accession>
<sequence length="154" mass="15025">MLGLAVLLAACGSGNRIEFGGEPGETGQGGAANAAEGESGDGGNAGAATGGSGPSPTSAPPSAASAEELGACYHNSCEVTVAEDTDIPLDGSCGIETLQVRQVAQDGVEFFSGDESNYVSATVGPGYDAYLNGLLVHVAAVHDGLVDIRLSPGG</sequence>
<name>A0A3A9YYT7_9ACTN</name>
<evidence type="ECO:0000256" key="1">
    <source>
        <dbReference type="SAM" id="MobiDB-lite"/>
    </source>
</evidence>
<dbReference type="AlphaFoldDB" id="A0A3A9YYT7"/>
<feature type="compositionally biased region" description="Gly residues" evidence="1">
    <location>
        <begin position="40"/>
        <end position="53"/>
    </location>
</feature>
<gene>
    <name evidence="2" type="ORF">D7294_18325</name>
</gene>
<comment type="caution">
    <text evidence="2">The sequence shown here is derived from an EMBL/GenBank/DDBJ whole genome shotgun (WGS) entry which is preliminary data.</text>
</comment>
<evidence type="ECO:0000313" key="3">
    <source>
        <dbReference type="Proteomes" id="UP000272474"/>
    </source>
</evidence>
<dbReference type="Proteomes" id="UP000272474">
    <property type="component" value="Unassembled WGS sequence"/>
</dbReference>
<dbReference type="EMBL" id="RBAL01000010">
    <property type="protein sequence ID" value="RKN40407.1"/>
    <property type="molecule type" value="Genomic_DNA"/>
</dbReference>
<feature type="compositionally biased region" description="Low complexity" evidence="1">
    <location>
        <begin position="54"/>
        <end position="65"/>
    </location>
</feature>